<accession>E2BAI4</accession>
<dbReference type="AlphaFoldDB" id="E2BAI4"/>
<dbReference type="EMBL" id="GL446750">
    <property type="protein sequence ID" value="EFN87300.1"/>
    <property type="molecule type" value="Genomic_DNA"/>
</dbReference>
<dbReference type="InParanoid" id="E2BAI4"/>
<proteinExistence type="predicted"/>
<protein>
    <submittedName>
        <fullName evidence="1">Uncharacterized protein</fullName>
    </submittedName>
</protein>
<organism evidence="2">
    <name type="scientific">Harpegnathos saltator</name>
    <name type="common">Jerdon's jumping ant</name>
    <dbReference type="NCBI Taxonomy" id="610380"/>
    <lineage>
        <taxon>Eukaryota</taxon>
        <taxon>Metazoa</taxon>
        <taxon>Ecdysozoa</taxon>
        <taxon>Arthropoda</taxon>
        <taxon>Hexapoda</taxon>
        <taxon>Insecta</taxon>
        <taxon>Pterygota</taxon>
        <taxon>Neoptera</taxon>
        <taxon>Endopterygota</taxon>
        <taxon>Hymenoptera</taxon>
        <taxon>Apocrita</taxon>
        <taxon>Aculeata</taxon>
        <taxon>Formicoidea</taxon>
        <taxon>Formicidae</taxon>
        <taxon>Ponerinae</taxon>
        <taxon>Ponerini</taxon>
        <taxon>Harpegnathos</taxon>
    </lineage>
</organism>
<evidence type="ECO:0000313" key="1">
    <source>
        <dbReference type="EMBL" id="EFN87300.1"/>
    </source>
</evidence>
<sequence>MQMSKFLQDPVDRDYDIQREQILLDIITQIRQQMCHMNEQIHALAESHYNNRISHSPVNVTYGRTTNDVRNRHSRTSNYMQLKEARNIIPEFDGTSQSQLQEFLNASSYVMNNINPEEEPMLLEAILCTKLKGKAIIDFDIRDIQNFEQLKQELEIFYSTRKSTTYLQTEF</sequence>
<keyword evidence="2" id="KW-1185">Reference proteome</keyword>
<name>E2BAI4_HARSA</name>
<reference evidence="1 2" key="1">
    <citation type="journal article" date="2010" name="Science">
        <title>Genomic comparison of the ants Camponotus floridanus and Harpegnathos saltator.</title>
        <authorList>
            <person name="Bonasio R."/>
            <person name="Zhang G."/>
            <person name="Ye C."/>
            <person name="Mutti N.S."/>
            <person name="Fang X."/>
            <person name="Qin N."/>
            <person name="Donahue G."/>
            <person name="Yang P."/>
            <person name="Li Q."/>
            <person name="Li C."/>
            <person name="Zhang P."/>
            <person name="Huang Z."/>
            <person name="Berger S.L."/>
            <person name="Reinberg D."/>
            <person name="Wang J."/>
            <person name="Liebig J."/>
        </authorList>
    </citation>
    <scope>NUCLEOTIDE SEQUENCE [LARGE SCALE GENOMIC DNA]</scope>
    <source>
        <strain evidence="1 2">R22 G/1</strain>
    </source>
</reference>
<gene>
    <name evidence="1" type="ORF">EAI_02618</name>
</gene>
<evidence type="ECO:0000313" key="2">
    <source>
        <dbReference type="Proteomes" id="UP000008237"/>
    </source>
</evidence>
<dbReference type="Proteomes" id="UP000008237">
    <property type="component" value="Unassembled WGS sequence"/>
</dbReference>